<organism evidence="1 2">
    <name type="scientific">Trypanosoma brucei gambiense (strain MHOM/CI/86/DAL972)</name>
    <dbReference type="NCBI Taxonomy" id="679716"/>
    <lineage>
        <taxon>Eukaryota</taxon>
        <taxon>Discoba</taxon>
        <taxon>Euglenozoa</taxon>
        <taxon>Kinetoplastea</taxon>
        <taxon>Metakinetoplastina</taxon>
        <taxon>Trypanosomatida</taxon>
        <taxon>Trypanosomatidae</taxon>
        <taxon>Trypanosoma</taxon>
    </lineage>
</organism>
<gene>
    <name evidence="1" type="ORF">TbgDal_X8120</name>
</gene>
<dbReference type="KEGG" id="tbg:TbgDal_X8120"/>
<evidence type="ECO:0000313" key="1">
    <source>
        <dbReference type="EMBL" id="CBH15723.1"/>
    </source>
</evidence>
<protein>
    <submittedName>
        <fullName evidence="1">Uncharacterized protein</fullName>
    </submittedName>
</protein>
<dbReference type="Proteomes" id="UP000002316">
    <property type="component" value="Chromosome 10"/>
</dbReference>
<accession>D0A379</accession>
<name>D0A379_TRYB9</name>
<evidence type="ECO:0000313" key="2">
    <source>
        <dbReference type="Proteomes" id="UP000002316"/>
    </source>
</evidence>
<dbReference type="GeneID" id="23865926"/>
<dbReference type="RefSeq" id="XP_011777987.1">
    <property type="nucleotide sequence ID" value="XM_011779685.1"/>
</dbReference>
<reference evidence="2" key="1">
    <citation type="journal article" date="2010" name="PLoS Negl. Trop. Dis.">
        <title>The genome sequence of Trypanosoma brucei gambiense, causative agent of chronic human african trypanosomiasis.</title>
        <authorList>
            <person name="Jackson A.P."/>
            <person name="Sanders M."/>
            <person name="Berry A."/>
            <person name="McQuillan J."/>
            <person name="Aslett M.A."/>
            <person name="Quail M.A."/>
            <person name="Chukualim B."/>
            <person name="Capewell P."/>
            <person name="MacLeod A."/>
            <person name="Melville S.E."/>
            <person name="Gibson W."/>
            <person name="Barry J.D."/>
            <person name="Berriman M."/>
            <person name="Hertz-Fowler C."/>
        </authorList>
    </citation>
    <scope>NUCLEOTIDE SEQUENCE [LARGE SCALE GENOMIC DNA]</scope>
    <source>
        <strain evidence="2">MHOM/CI/86/DAL972</strain>
    </source>
</reference>
<sequence>MSTTHMKRGSTSFLQVSSQKSGRFCQRRSLHSSTTDSHFPVFNEERQAIHLHSKKRSAHFLRYNFFKGYFVERYYFPLPVPSIFITYINIYIPTVLTSGTIHGIRSLFIAYYSLTY</sequence>
<dbReference type="EMBL" id="FN554973">
    <property type="protein sequence ID" value="CBH15723.1"/>
    <property type="molecule type" value="Genomic_DNA"/>
</dbReference>
<proteinExistence type="predicted"/>
<dbReference type="AlphaFoldDB" id="D0A379"/>